<dbReference type="Proteomes" id="UP000198406">
    <property type="component" value="Unassembled WGS sequence"/>
</dbReference>
<dbReference type="GO" id="GO:0006270">
    <property type="term" value="P:DNA replication initiation"/>
    <property type="evidence" value="ECO:0007669"/>
    <property type="project" value="TreeGrafter"/>
</dbReference>
<feature type="domain" description="DNA polymerase alpha subunit B OB" evidence="9">
    <location>
        <begin position="196"/>
        <end position="305"/>
    </location>
</feature>
<keyword evidence="4 6" id="KW-0235">DNA replication</keyword>
<evidence type="ECO:0000256" key="6">
    <source>
        <dbReference type="PIRNR" id="PIRNR018300"/>
    </source>
</evidence>
<dbReference type="InterPro" id="IPR007185">
    <property type="entry name" value="DNA_pol_a/d/e_bsu"/>
</dbReference>
<comment type="function">
    <text evidence="6">Accessory subunit of the DNA polymerase alpha complex (also known as the alpha DNA polymerase-primase complex) which plays an essential role in the initiation of DNA synthesis.</text>
</comment>
<evidence type="ECO:0000259" key="8">
    <source>
        <dbReference type="Pfam" id="PF04042"/>
    </source>
</evidence>
<dbReference type="GO" id="GO:0003677">
    <property type="term" value="F:DNA binding"/>
    <property type="evidence" value="ECO:0007669"/>
    <property type="project" value="InterPro"/>
</dbReference>
<dbReference type="InParanoid" id="A0A1Z5KI39"/>
<dbReference type="PANTHER" id="PTHR23061">
    <property type="entry name" value="DNA POLYMERASE 2 ALPHA 70 KDA SUBUNIT"/>
    <property type="match status" value="1"/>
</dbReference>
<name>A0A1Z5KI39_FISSO</name>
<dbReference type="GO" id="GO:0005658">
    <property type="term" value="C:alpha DNA polymerase:primase complex"/>
    <property type="evidence" value="ECO:0007669"/>
    <property type="project" value="TreeGrafter"/>
</dbReference>
<evidence type="ECO:0000313" key="10">
    <source>
        <dbReference type="EMBL" id="GAX25887.1"/>
    </source>
</evidence>
<gene>
    <name evidence="10" type="ORF">FisN_6Hh075</name>
</gene>
<protein>
    <recommendedName>
        <fullName evidence="3 6">DNA polymerase alpha subunit B</fullName>
    </recommendedName>
</protein>
<keyword evidence="11" id="KW-1185">Reference proteome</keyword>
<sequence>MTTMQPELKNAFSKVGLKTIDEATMSKCTAAATMLRLTPQQVATCWEAYSLKKNTTTLNEQSFEGFRDLLVKESNTLDIPMSETNDSPRGAVLPPRSLPHVTPPAKRLQLAVATEPRRSSSSLSPGPPVSLQPSDKYETRTGAGQIVSTFSAKEKRTATYVPLSRPKCAIRKDSFSTNLSHTYRSMFTTTEQRATALNQQLLEMTKHLIDKYQLGQSDQVAPLEGVGIPRADQVCNVGRICNAAHAGKINATSCLLEGSRAEGGVRVSLDWSGVSQYSVFPGQIVALEGMNPTGRKLQVQRLCEGAAAAPVTTRRSALRQYHLQAQEGQPLKLVTAAGPFTTSDNFHYQPLQDLLHVVQQEQPDVVILTGPFVDLDHPAVQSGQTILQDEEGNDVIVPYETFFVHKISLLLEELLTEHPMLMTQFVLVPSLEDATAEWVYPQPPFQDRVPGGLQPNIPGADGITIGTMGLDYVETATELPCQRVHCVPNPCTLQINEVVIGITSTDVLFHMSADETNANLPPGSRLARISQHLLQQRSYYPLFPPAPGMNMDYQYMEQWSMPCQPDVLILPSKLACFSRTVMDTTIVVNPGRLTRDTVGGTYAIMEVHPFSKDVLEAADDDAELPHALPERTEVEIKRI</sequence>
<evidence type="ECO:0000256" key="3">
    <source>
        <dbReference type="ARBA" id="ARBA00018596"/>
    </source>
</evidence>
<organism evidence="10 11">
    <name type="scientific">Fistulifera solaris</name>
    <name type="common">Oleaginous diatom</name>
    <dbReference type="NCBI Taxonomy" id="1519565"/>
    <lineage>
        <taxon>Eukaryota</taxon>
        <taxon>Sar</taxon>
        <taxon>Stramenopiles</taxon>
        <taxon>Ochrophyta</taxon>
        <taxon>Bacillariophyta</taxon>
        <taxon>Bacillariophyceae</taxon>
        <taxon>Bacillariophycidae</taxon>
        <taxon>Naviculales</taxon>
        <taxon>Naviculaceae</taxon>
        <taxon>Fistulifera</taxon>
    </lineage>
</organism>
<reference evidence="10 11" key="1">
    <citation type="journal article" date="2015" name="Plant Cell">
        <title>Oil accumulation by the oleaginous diatom Fistulifera solaris as revealed by the genome and transcriptome.</title>
        <authorList>
            <person name="Tanaka T."/>
            <person name="Maeda Y."/>
            <person name="Veluchamy A."/>
            <person name="Tanaka M."/>
            <person name="Abida H."/>
            <person name="Marechal E."/>
            <person name="Bowler C."/>
            <person name="Muto M."/>
            <person name="Sunaga Y."/>
            <person name="Tanaka M."/>
            <person name="Yoshino T."/>
            <person name="Taniguchi T."/>
            <person name="Fukuda Y."/>
            <person name="Nemoto M."/>
            <person name="Matsumoto M."/>
            <person name="Wong P.S."/>
            <person name="Aburatani S."/>
            <person name="Fujibuchi W."/>
        </authorList>
    </citation>
    <scope>NUCLEOTIDE SEQUENCE [LARGE SCALE GENOMIC DNA]</scope>
    <source>
        <strain evidence="10 11">JPCC DA0580</strain>
    </source>
</reference>
<proteinExistence type="inferred from homology"/>
<comment type="caution">
    <text evidence="10">The sequence shown here is derived from an EMBL/GenBank/DDBJ whole genome shotgun (WGS) entry which is preliminary data.</text>
</comment>
<evidence type="ECO:0000256" key="7">
    <source>
        <dbReference type="SAM" id="MobiDB-lite"/>
    </source>
</evidence>
<evidence type="ECO:0000256" key="4">
    <source>
        <dbReference type="ARBA" id="ARBA00022705"/>
    </source>
</evidence>
<dbReference type="OrthoDB" id="336885at2759"/>
<accession>A0A1Z5KI39</accession>
<dbReference type="AlphaFoldDB" id="A0A1Z5KI39"/>
<dbReference type="Pfam" id="PF04042">
    <property type="entry name" value="DNA_pol_E_B"/>
    <property type="match status" value="1"/>
</dbReference>
<dbReference type="EMBL" id="BDSP01000234">
    <property type="protein sequence ID" value="GAX25887.1"/>
    <property type="molecule type" value="Genomic_DNA"/>
</dbReference>
<evidence type="ECO:0000256" key="5">
    <source>
        <dbReference type="ARBA" id="ARBA00023242"/>
    </source>
</evidence>
<dbReference type="PIRSF" id="PIRSF018300">
    <property type="entry name" value="DNA_pol_alph_2"/>
    <property type="match status" value="1"/>
</dbReference>
<dbReference type="InterPro" id="IPR016722">
    <property type="entry name" value="DNA_pol_alpha_bsu"/>
</dbReference>
<comment type="similarity">
    <text evidence="2 6">Belongs to the DNA polymerase alpha subunit B family.</text>
</comment>
<evidence type="ECO:0000259" key="9">
    <source>
        <dbReference type="Pfam" id="PF22062"/>
    </source>
</evidence>
<dbReference type="Gene3D" id="3.60.21.60">
    <property type="match status" value="2"/>
</dbReference>
<dbReference type="Pfam" id="PF22062">
    <property type="entry name" value="OB_DPOA2"/>
    <property type="match status" value="1"/>
</dbReference>
<keyword evidence="5 6" id="KW-0539">Nucleus</keyword>
<dbReference type="FunCoup" id="A0A1Z5KI39">
    <property type="interactions" value="353"/>
</dbReference>
<comment type="subcellular location">
    <subcellularLocation>
        <location evidence="1 6">Nucleus</location>
    </subcellularLocation>
</comment>
<evidence type="ECO:0000256" key="2">
    <source>
        <dbReference type="ARBA" id="ARBA00007299"/>
    </source>
</evidence>
<feature type="domain" description="DNA polymerase alpha/delta/epsilon subunit B" evidence="8">
    <location>
        <begin position="334"/>
        <end position="577"/>
    </location>
</feature>
<dbReference type="InterPro" id="IPR054300">
    <property type="entry name" value="OB_DPOA2"/>
</dbReference>
<evidence type="ECO:0000256" key="1">
    <source>
        <dbReference type="ARBA" id="ARBA00004123"/>
    </source>
</evidence>
<dbReference type="PANTHER" id="PTHR23061:SF12">
    <property type="entry name" value="DNA POLYMERASE ALPHA SUBUNIT B"/>
    <property type="match status" value="1"/>
</dbReference>
<feature type="compositionally biased region" description="Polar residues" evidence="7">
    <location>
        <begin position="78"/>
        <end position="87"/>
    </location>
</feature>
<feature type="region of interest" description="Disordered" evidence="7">
    <location>
        <begin position="78"/>
        <end position="143"/>
    </location>
</feature>
<evidence type="ECO:0000313" key="11">
    <source>
        <dbReference type="Proteomes" id="UP000198406"/>
    </source>
</evidence>